<comment type="similarity">
    <text evidence="1">Belongs to the ros/MucR family.</text>
</comment>
<organism evidence="2 3">
    <name type="scientific">Bradyrhizobium jicamae</name>
    <dbReference type="NCBI Taxonomy" id="280332"/>
    <lineage>
        <taxon>Bacteria</taxon>
        <taxon>Pseudomonadati</taxon>
        <taxon>Pseudomonadota</taxon>
        <taxon>Alphaproteobacteria</taxon>
        <taxon>Hyphomicrobiales</taxon>
        <taxon>Nitrobacteraceae</taxon>
        <taxon>Bradyrhizobium</taxon>
    </lineage>
</organism>
<keyword evidence="3" id="KW-1185">Reference proteome</keyword>
<accession>A0ABS5FNV1</accession>
<gene>
    <name evidence="2" type="ORF">JQ615_23960</name>
</gene>
<name>A0ABS5FNV1_9BRAD</name>
<reference evidence="3" key="1">
    <citation type="journal article" date="2021" name="ISME J.">
        <title>Evolutionary origin and ecological implication of a unique nif island in free-living Bradyrhizobium lineages.</title>
        <authorList>
            <person name="Tao J."/>
        </authorList>
    </citation>
    <scope>NUCLEOTIDE SEQUENCE [LARGE SCALE GENOMIC DNA]</scope>
    <source>
        <strain evidence="3">SZCCT0434</strain>
    </source>
</reference>
<dbReference type="Proteomes" id="UP001315278">
    <property type="component" value="Unassembled WGS sequence"/>
</dbReference>
<proteinExistence type="inferred from homology"/>
<evidence type="ECO:0000313" key="2">
    <source>
        <dbReference type="EMBL" id="MBR0798447.1"/>
    </source>
</evidence>
<dbReference type="Pfam" id="PF05443">
    <property type="entry name" value="ROS_MUCR"/>
    <property type="match status" value="1"/>
</dbReference>
<dbReference type="InterPro" id="IPR008807">
    <property type="entry name" value="ROS_MUCR"/>
</dbReference>
<evidence type="ECO:0000256" key="1">
    <source>
        <dbReference type="ARBA" id="ARBA00007031"/>
    </source>
</evidence>
<protein>
    <submittedName>
        <fullName evidence="2">MucR family transcriptional regulator</fullName>
    </submittedName>
</protein>
<dbReference type="RefSeq" id="WP_212395514.1">
    <property type="nucleotide sequence ID" value="NZ_JAFCJH010000027.1"/>
</dbReference>
<dbReference type="EMBL" id="JAFCJH010000027">
    <property type="protein sequence ID" value="MBR0798447.1"/>
    <property type="molecule type" value="Genomic_DNA"/>
</dbReference>
<evidence type="ECO:0000313" key="3">
    <source>
        <dbReference type="Proteomes" id="UP001315278"/>
    </source>
</evidence>
<dbReference type="Gene3D" id="1.10.10.1550">
    <property type="entry name" value="ROS/MUCR transcriptional regulator protein"/>
    <property type="match status" value="1"/>
</dbReference>
<comment type="caution">
    <text evidence="2">The sequence shown here is derived from an EMBL/GenBank/DDBJ whole genome shotgun (WGS) entry which is preliminary data.</text>
</comment>
<dbReference type="InterPro" id="IPR041920">
    <property type="entry name" value="ROS/MUCR_sf"/>
</dbReference>
<sequence>MSDAPGKSPVELTANIVSAYLSNNPTPASDIPNLISQVHAALMRVSSGRTEAPLEPAKPAVSAKKSITPEYLVCLEDGKRFKSLKRHLRTQYNMTPEQYRDKWGLPADYPMVAPNYAVARSQLAKKMGLGQQARKRK</sequence>